<proteinExistence type="predicted"/>
<sequence>MTRSRSSQAQKDLANILGIKITKDTFDVAAARLLDHVAAAIRHEPTEPSATCKGPMGECPQVIIDQQAAALITDWLIQIYAPSNTC</sequence>
<dbReference type="AlphaFoldDB" id="A0A5E6S3J3"/>
<reference evidence="1 2" key="1">
    <citation type="submission" date="2019-09" db="EMBL/GenBank/DDBJ databases">
        <authorList>
            <person name="Chandra G."/>
            <person name="Truman W A."/>
        </authorList>
    </citation>
    <scope>NUCLEOTIDE SEQUENCE [LARGE SCALE GENOMIC DNA]</scope>
    <source>
        <strain evidence="1">PS673</strain>
    </source>
</reference>
<accession>A0A5E6S3J3</accession>
<name>A0A5E6S3J3_PSEFL</name>
<gene>
    <name evidence="1" type="ORF">PS673_04735</name>
</gene>
<protein>
    <submittedName>
        <fullName evidence="1">Uncharacterized protein</fullName>
    </submittedName>
</protein>
<organism evidence="1 2">
    <name type="scientific">Pseudomonas fluorescens</name>
    <dbReference type="NCBI Taxonomy" id="294"/>
    <lineage>
        <taxon>Bacteria</taxon>
        <taxon>Pseudomonadati</taxon>
        <taxon>Pseudomonadota</taxon>
        <taxon>Gammaproteobacteria</taxon>
        <taxon>Pseudomonadales</taxon>
        <taxon>Pseudomonadaceae</taxon>
        <taxon>Pseudomonas</taxon>
    </lineage>
</organism>
<dbReference type="Proteomes" id="UP000344274">
    <property type="component" value="Unassembled WGS sequence"/>
</dbReference>
<evidence type="ECO:0000313" key="2">
    <source>
        <dbReference type="Proteomes" id="UP000344274"/>
    </source>
</evidence>
<evidence type="ECO:0000313" key="1">
    <source>
        <dbReference type="EMBL" id="VVN29486.1"/>
    </source>
</evidence>
<dbReference type="EMBL" id="CABVHB010000054">
    <property type="protein sequence ID" value="VVN29486.1"/>
    <property type="molecule type" value="Genomic_DNA"/>
</dbReference>